<keyword evidence="4 12" id="KW-0813">Transport</keyword>
<dbReference type="SUPFAM" id="SSF46626">
    <property type="entry name" value="Cytochrome c"/>
    <property type="match status" value="1"/>
</dbReference>
<feature type="domain" description="Cytochrome c" evidence="13">
    <location>
        <begin position="143"/>
        <end position="244"/>
    </location>
</feature>
<evidence type="ECO:0000256" key="9">
    <source>
        <dbReference type="ARBA" id="ARBA00023004"/>
    </source>
</evidence>
<keyword evidence="12" id="KW-0496">Mitochondrion</keyword>
<dbReference type="EMBL" id="LZYO01000276">
    <property type="protein sequence ID" value="ODH20677.1"/>
    <property type="molecule type" value="Genomic_DNA"/>
</dbReference>
<evidence type="ECO:0000256" key="6">
    <source>
        <dbReference type="ARBA" id="ARBA00022660"/>
    </source>
</evidence>
<dbReference type="InterPro" id="IPR009056">
    <property type="entry name" value="Cyt_c-like_dom"/>
</dbReference>
<keyword evidence="5 10" id="KW-0349">Heme</keyword>
<dbReference type="PRINTS" id="PR00604">
    <property type="entry name" value="CYTCHRMECIAB"/>
</dbReference>
<dbReference type="AlphaFoldDB" id="A0A1D2J9H9"/>
<dbReference type="VEuPathDB" id="FungiDB:PADG_06978"/>
<dbReference type="InterPro" id="IPR036909">
    <property type="entry name" value="Cyt_c-like_dom_sf"/>
</dbReference>
<evidence type="ECO:0000256" key="5">
    <source>
        <dbReference type="ARBA" id="ARBA00022617"/>
    </source>
</evidence>
<dbReference type="FunFam" id="1.10.760.10:FF:000001">
    <property type="entry name" value="Cytochrome c iso-1"/>
    <property type="match status" value="1"/>
</dbReference>
<evidence type="ECO:0000256" key="8">
    <source>
        <dbReference type="ARBA" id="ARBA00022982"/>
    </source>
</evidence>
<protein>
    <recommendedName>
        <fullName evidence="3">Cytochrome c</fullName>
    </recommendedName>
</protein>
<comment type="PTM">
    <text evidence="12">Binds 1 heme group per subunit.</text>
</comment>
<comment type="similarity">
    <text evidence="2 11">Belongs to the cytochrome c family.</text>
</comment>
<keyword evidence="9 10" id="KW-0408">Iron</keyword>
<evidence type="ECO:0000313" key="14">
    <source>
        <dbReference type="EMBL" id="ODH20677.1"/>
    </source>
</evidence>
<keyword evidence="8 12" id="KW-0249">Electron transport</keyword>
<dbReference type="InterPro" id="IPR002327">
    <property type="entry name" value="Cyt_c_1A/1B"/>
</dbReference>
<gene>
    <name evidence="14" type="ORF">ACO22_05818</name>
</gene>
<comment type="caution">
    <text evidence="14">The sequence shown here is derived from an EMBL/GenBank/DDBJ whole genome shotgun (WGS) entry which is preliminary data.</text>
</comment>
<evidence type="ECO:0000256" key="11">
    <source>
        <dbReference type="RuleBase" id="RU004426"/>
    </source>
</evidence>
<dbReference type="Proteomes" id="UP000242814">
    <property type="component" value="Unassembled WGS sequence"/>
</dbReference>
<accession>A0A1D2J9H9</accession>
<evidence type="ECO:0000256" key="1">
    <source>
        <dbReference type="ARBA" id="ARBA00004569"/>
    </source>
</evidence>
<dbReference type="GO" id="GO:0020037">
    <property type="term" value="F:heme binding"/>
    <property type="evidence" value="ECO:0007669"/>
    <property type="project" value="InterPro"/>
</dbReference>
<name>A0A1D2J9H9_PARBR</name>
<evidence type="ECO:0000256" key="4">
    <source>
        <dbReference type="ARBA" id="ARBA00022448"/>
    </source>
</evidence>
<dbReference type="GO" id="GO:0009055">
    <property type="term" value="F:electron transfer activity"/>
    <property type="evidence" value="ECO:0007669"/>
    <property type="project" value="InterPro"/>
</dbReference>
<keyword evidence="7 10" id="KW-0479">Metal-binding</keyword>
<dbReference type="GO" id="GO:0046872">
    <property type="term" value="F:metal ion binding"/>
    <property type="evidence" value="ECO:0007669"/>
    <property type="project" value="UniProtKB-KW"/>
</dbReference>
<evidence type="ECO:0000259" key="13">
    <source>
        <dbReference type="PROSITE" id="PS51007"/>
    </source>
</evidence>
<dbReference type="Gene3D" id="1.10.760.10">
    <property type="entry name" value="Cytochrome c-like domain"/>
    <property type="match status" value="1"/>
</dbReference>
<proteinExistence type="inferred from homology"/>
<comment type="subcellular location">
    <subcellularLocation>
        <location evidence="1">Mitochondrion intermembrane space</location>
    </subcellularLocation>
</comment>
<dbReference type="PROSITE" id="PS51007">
    <property type="entry name" value="CYTC"/>
    <property type="match status" value="1"/>
</dbReference>
<evidence type="ECO:0000313" key="15">
    <source>
        <dbReference type="Proteomes" id="UP000242814"/>
    </source>
</evidence>
<keyword evidence="6 12" id="KW-0679">Respiratory chain</keyword>
<evidence type="ECO:0000256" key="2">
    <source>
        <dbReference type="ARBA" id="ARBA00006488"/>
    </source>
</evidence>
<evidence type="ECO:0000256" key="10">
    <source>
        <dbReference type="PROSITE-ProRule" id="PRU00433"/>
    </source>
</evidence>
<comment type="function">
    <text evidence="12">Electron carrier protein. The oxidized form of the cytochrome c heme group can accept an electron from the heme group of the cytochrome c1 subunit of cytochrome reductase. Cytochrome c then transfers this electron to the cytochrome oxidase complex, the final protein carrier in the mitochondrial electron-transport chain.</text>
</comment>
<organism evidence="14 15">
    <name type="scientific">Paracoccidioides brasiliensis</name>
    <dbReference type="NCBI Taxonomy" id="121759"/>
    <lineage>
        <taxon>Eukaryota</taxon>
        <taxon>Fungi</taxon>
        <taxon>Dikarya</taxon>
        <taxon>Ascomycota</taxon>
        <taxon>Pezizomycotina</taxon>
        <taxon>Eurotiomycetes</taxon>
        <taxon>Eurotiomycetidae</taxon>
        <taxon>Onygenales</taxon>
        <taxon>Ajellomycetaceae</taxon>
        <taxon>Paracoccidioides</taxon>
    </lineage>
</organism>
<sequence length="245" mass="26178">MGKDSFSPGMCLPPPLFIFPSAVLGLPAEPHLCSPAAALAVAAAAGVAVAAAAPTAGVAAAAAQSVARSSTRSHPPGIAEIKQHPTTATMSLEMTMACMVHAMLEQEELNEENERKRKLKELVRLHPELKRPTTNFTPLLNPGDAAKGAGLFKTRCAQCHTLEAGGANKVGPNLHGLFGRKSGTVEGYSYTDANKQRGVEWNEQSLFEYLENPKKYIPGTKMAFGGLKKPKDRNDLITYLQNETK</sequence>
<dbReference type="Pfam" id="PF00034">
    <property type="entry name" value="Cytochrom_C"/>
    <property type="match status" value="1"/>
</dbReference>
<reference evidence="14 15" key="1">
    <citation type="submission" date="2016-06" db="EMBL/GenBank/DDBJ databases">
        <authorList>
            <person name="Kjaerup R.B."/>
            <person name="Dalgaard T.S."/>
            <person name="Juul-Madsen H.R."/>
        </authorList>
    </citation>
    <scope>NUCLEOTIDE SEQUENCE [LARGE SCALE GENOMIC DNA]</scope>
    <source>
        <strain evidence="14 15">Pb300</strain>
    </source>
</reference>
<evidence type="ECO:0000256" key="7">
    <source>
        <dbReference type="ARBA" id="ARBA00022723"/>
    </source>
</evidence>
<dbReference type="PANTHER" id="PTHR11961">
    <property type="entry name" value="CYTOCHROME C"/>
    <property type="match status" value="1"/>
</dbReference>
<dbReference type="VEuPathDB" id="FungiDB:PABG_05282"/>
<dbReference type="GO" id="GO:0005758">
    <property type="term" value="C:mitochondrial intermembrane space"/>
    <property type="evidence" value="ECO:0007669"/>
    <property type="project" value="UniProtKB-SubCell"/>
</dbReference>
<evidence type="ECO:0000256" key="3">
    <source>
        <dbReference type="ARBA" id="ARBA00013530"/>
    </source>
</evidence>
<evidence type="ECO:0000256" key="12">
    <source>
        <dbReference type="RuleBase" id="RU004427"/>
    </source>
</evidence>